<dbReference type="AlphaFoldDB" id="D5UZJ0"/>
<name>D5UZJ0_ARCNC</name>
<feature type="signal peptide" evidence="2">
    <location>
        <begin position="1"/>
        <end position="17"/>
    </location>
</feature>
<dbReference type="HOGENOM" id="CLU_673775_0_0_7"/>
<sequence length="408" mass="48494" precursor="true">MKKIILILTLLVLSTFAKETLSNSAFNKLQEAEKFIEKKEYKQASNILKPLLKDTNNITTSYALQSFASIYLEQNKYKKAISNYEKILKLDAFKTNEINRVKYVLSQLYLSETLYKKSIKYSLELLKSKDTNKELIYQNLTLAYYYTEEYKQSIIYDEKVIENKKRLLDEYLQTPKEKQKNKTKPNLETWYKILYSSYFELKQYPKAIEIIKYMINTFESKEEYWMQLVLIYQNTNGQKQMLSTLELAYDKGLINHKNNIQYFINMLLQNELYNKAALLIEDGIKKGILKDDKLNFKTLVNAHLNAKNIKRAIKLLTTNVNAKDEYYEILLGNIYYNKSNYKKVISTLENLKFKKNTKYEGQKNILLALSYYELEKEEFSKKYLKKALSNKFEKLRAKKIIKQLGYKI</sequence>
<evidence type="ECO:0000313" key="3">
    <source>
        <dbReference type="EMBL" id="ADG92227.1"/>
    </source>
</evidence>
<protein>
    <submittedName>
        <fullName evidence="3">Tetratricopeptide repeat protein</fullName>
    </submittedName>
</protein>
<dbReference type="InterPro" id="IPR011990">
    <property type="entry name" value="TPR-like_helical_dom_sf"/>
</dbReference>
<keyword evidence="2" id="KW-0732">Signal</keyword>
<accession>D5UZJ0</accession>
<dbReference type="Proteomes" id="UP000000939">
    <property type="component" value="Chromosome"/>
</dbReference>
<proteinExistence type="predicted"/>
<dbReference type="PROSITE" id="PS50005">
    <property type="entry name" value="TPR"/>
    <property type="match status" value="1"/>
</dbReference>
<dbReference type="STRING" id="572480.Arnit_0562"/>
<feature type="chain" id="PRO_5003077869" evidence="2">
    <location>
        <begin position="18"/>
        <end position="408"/>
    </location>
</feature>
<dbReference type="SMART" id="SM00028">
    <property type="entry name" value="TPR"/>
    <property type="match status" value="2"/>
</dbReference>
<keyword evidence="4" id="KW-1185">Reference proteome</keyword>
<organism evidence="3 4">
    <name type="scientific">Arcobacter nitrofigilis (strain ATCC 33309 / DSM 7299 / CCUG 15893 / LMG 7604 / NCTC 12251 / CI)</name>
    <name type="common">Campylobacter nitrofigilis</name>
    <dbReference type="NCBI Taxonomy" id="572480"/>
    <lineage>
        <taxon>Bacteria</taxon>
        <taxon>Pseudomonadati</taxon>
        <taxon>Campylobacterota</taxon>
        <taxon>Epsilonproteobacteria</taxon>
        <taxon>Campylobacterales</taxon>
        <taxon>Arcobacteraceae</taxon>
        <taxon>Arcobacter</taxon>
    </lineage>
</organism>
<dbReference type="KEGG" id="ant:Arnit_0562"/>
<dbReference type="Gene3D" id="1.25.40.10">
    <property type="entry name" value="Tetratricopeptide repeat domain"/>
    <property type="match status" value="2"/>
</dbReference>
<dbReference type="SUPFAM" id="SSF81901">
    <property type="entry name" value="HCP-like"/>
    <property type="match status" value="2"/>
</dbReference>
<evidence type="ECO:0000256" key="2">
    <source>
        <dbReference type="SAM" id="SignalP"/>
    </source>
</evidence>
<evidence type="ECO:0000313" key="4">
    <source>
        <dbReference type="Proteomes" id="UP000000939"/>
    </source>
</evidence>
<dbReference type="EMBL" id="CP001999">
    <property type="protein sequence ID" value="ADG92227.1"/>
    <property type="molecule type" value="Genomic_DNA"/>
</dbReference>
<dbReference type="eggNOG" id="COG2956">
    <property type="taxonomic scope" value="Bacteria"/>
</dbReference>
<reference evidence="3 4" key="1">
    <citation type="journal article" date="2010" name="Stand. Genomic Sci.">
        <title>Complete genome sequence of Arcobacter nitrofigilis type strain (CI).</title>
        <authorList>
            <person name="Pati A."/>
            <person name="Gronow S."/>
            <person name="Lapidus A."/>
            <person name="Copeland A."/>
            <person name="Glavina Del Rio T."/>
            <person name="Nolan M."/>
            <person name="Lucas S."/>
            <person name="Tice H."/>
            <person name="Cheng J.F."/>
            <person name="Han C."/>
            <person name="Chertkov O."/>
            <person name="Bruce D."/>
            <person name="Tapia R."/>
            <person name="Goodwin L."/>
            <person name="Pitluck S."/>
            <person name="Liolios K."/>
            <person name="Ivanova N."/>
            <person name="Mavromatis K."/>
            <person name="Chen A."/>
            <person name="Palaniappan K."/>
            <person name="Land M."/>
            <person name="Hauser L."/>
            <person name="Chang Y.J."/>
            <person name="Jeffries C.D."/>
            <person name="Detter J.C."/>
            <person name="Rohde M."/>
            <person name="Goker M."/>
            <person name="Bristow J."/>
            <person name="Eisen J.A."/>
            <person name="Markowitz V."/>
            <person name="Hugenholtz P."/>
            <person name="Klenk H.P."/>
            <person name="Kyrpides N.C."/>
        </authorList>
    </citation>
    <scope>NUCLEOTIDE SEQUENCE [LARGE SCALE GENOMIC DNA]</scope>
    <source>
        <strain evidence="4">ATCC 33309 / DSM 7299 / CCUG 15893 / LMG 7604 / NCTC 12251 / CI</strain>
    </source>
</reference>
<feature type="repeat" description="TPR" evidence="1">
    <location>
        <begin position="61"/>
        <end position="94"/>
    </location>
</feature>
<evidence type="ECO:0000256" key="1">
    <source>
        <dbReference type="PROSITE-ProRule" id="PRU00339"/>
    </source>
</evidence>
<dbReference type="InterPro" id="IPR019734">
    <property type="entry name" value="TPR_rpt"/>
</dbReference>
<keyword evidence="1" id="KW-0802">TPR repeat</keyword>
<gene>
    <name evidence="3" type="ordered locus">Arnit_0562</name>
</gene>
<dbReference type="OrthoDB" id="5365275at2"/>
<dbReference type="RefSeq" id="WP_013134372.1">
    <property type="nucleotide sequence ID" value="NC_014166.1"/>
</dbReference>